<protein>
    <recommendedName>
        <fullName evidence="3">Ribosomal silencing factor RsfS</fullName>
    </recommendedName>
</protein>
<dbReference type="PANTHER" id="PTHR21043">
    <property type="entry name" value="IOJAP SUPERFAMILY ORTHOLOG"/>
    <property type="match status" value="1"/>
</dbReference>
<gene>
    <name evidence="2" type="ORF">LCGC14_0580450</name>
</gene>
<comment type="caution">
    <text evidence="2">The sequence shown here is derived from an EMBL/GenBank/DDBJ whole genome shotgun (WGS) entry which is preliminary data.</text>
</comment>
<dbReference type="AlphaFoldDB" id="A0A0F9U2S1"/>
<name>A0A0F9U2S1_9ZZZZ</name>
<dbReference type="InterPro" id="IPR004394">
    <property type="entry name" value="Iojap/RsfS/C7orf30"/>
</dbReference>
<evidence type="ECO:0000256" key="1">
    <source>
        <dbReference type="ARBA" id="ARBA00010574"/>
    </source>
</evidence>
<evidence type="ECO:0000313" key="2">
    <source>
        <dbReference type="EMBL" id="KKN55631.1"/>
    </source>
</evidence>
<proteinExistence type="inferred from homology"/>
<organism evidence="2">
    <name type="scientific">marine sediment metagenome</name>
    <dbReference type="NCBI Taxonomy" id="412755"/>
    <lineage>
        <taxon>unclassified sequences</taxon>
        <taxon>metagenomes</taxon>
        <taxon>ecological metagenomes</taxon>
    </lineage>
</organism>
<dbReference type="NCBIfam" id="TIGR00090">
    <property type="entry name" value="rsfS_iojap_ybeB"/>
    <property type="match status" value="1"/>
</dbReference>
<comment type="similarity">
    <text evidence="1">Belongs to the Iojap/RsfS family.</text>
</comment>
<dbReference type="GO" id="GO:0017148">
    <property type="term" value="P:negative regulation of translation"/>
    <property type="evidence" value="ECO:0007669"/>
    <property type="project" value="TreeGrafter"/>
</dbReference>
<dbReference type="InterPro" id="IPR043519">
    <property type="entry name" value="NT_sf"/>
</dbReference>
<dbReference type="EMBL" id="LAZR01000877">
    <property type="protein sequence ID" value="KKN55631.1"/>
    <property type="molecule type" value="Genomic_DNA"/>
</dbReference>
<accession>A0A0F9U2S1</accession>
<dbReference type="HAMAP" id="MF_01477">
    <property type="entry name" value="Iojap_RsfS"/>
    <property type="match status" value="1"/>
</dbReference>
<sequence>MQAKELKLLVVDALEDIKAEDIQILDVTAMTDFTDFMIIATGKSTRQVKALANEVNVQAKAAGVTPLGTEGEDVGEWALVDLGDVIVHIMTPETRATYTLEKLWSVPAKPAVEAQVTAEDK</sequence>
<dbReference type="GO" id="GO:0043023">
    <property type="term" value="F:ribosomal large subunit binding"/>
    <property type="evidence" value="ECO:0007669"/>
    <property type="project" value="TreeGrafter"/>
</dbReference>
<evidence type="ECO:0008006" key="3">
    <source>
        <dbReference type="Google" id="ProtNLM"/>
    </source>
</evidence>
<dbReference type="GO" id="GO:0090071">
    <property type="term" value="P:negative regulation of ribosome biogenesis"/>
    <property type="evidence" value="ECO:0007669"/>
    <property type="project" value="TreeGrafter"/>
</dbReference>
<reference evidence="2" key="1">
    <citation type="journal article" date="2015" name="Nature">
        <title>Complex archaea that bridge the gap between prokaryotes and eukaryotes.</title>
        <authorList>
            <person name="Spang A."/>
            <person name="Saw J.H."/>
            <person name="Jorgensen S.L."/>
            <person name="Zaremba-Niedzwiedzka K."/>
            <person name="Martijn J."/>
            <person name="Lind A.E."/>
            <person name="van Eijk R."/>
            <person name="Schleper C."/>
            <person name="Guy L."/>
            <person name="Ettema T.J."/>
        </authorList>
    </citation>
    <scope>NUCLEOTIDE SEQUENCE</scope>
</reference>
<dbReference type="Pfam" id="PF02410">
    <property type="entry name" value="RsfS"/>
    <property type="match status" value="1"/>
</dbReference>
<dbReference type="SUPFAM" id="SSF81301">
    <property type="entry name" value="Nucleotidyltransferase"/>
    <property type="match status" value="1"/>
</dbReference>
<dbReference type="PANTHER" id="PTHR21043:SF0">
    <property type="entry name" value="MITOCHONDRIAL ASSEMBLY OF RIBOSOMAL LARGE SUBUNIT PROTEIN 1"/>
    <property type="match status" value="1"/>
</dbReference>
<dbReference type="Gene3D" id="3.30.460.10">
    <property type="entry name" value="Beta Polymerase, domain 2"/>
    <property type="match status" value="1"/>
</dbReference>